<gene>
    <name evidence="1" type="ORF">BO82DRAFT_373759</name>
</gene>
<dbReference type="EMBL" id="KZ821693">
    <property type="protein sequence ID" value="PYH82857.1"/>
    <property type="molecule type" value="Genomic_DNA"/>
</dbReference>
<dbReference type="OrthoDB" id="4505556at2759"/>
<dbReference type="Gene3D" id="3.80.10.10">
    <property type="entry name" value="Ribonuclease Inhibitor"/>
    <property type="match status" value="1"/>
</dbReference>
<dbReference type="Proteomes" id="UP000248340">
    <property type="component" value="Unassembled WGS sequence"/>
</dbReference>
<dbReference type="RefSeq" id="XP_025493057.1">
    <property type="nucleotide sequence ID" value="XM_025637387.1"/>
</dbReference>
<dbReference type="AlphaFoldDB" id="A0A319CHW2"/>
<proteinExistence type="predicted"/>
<evidence type="ECO:0000313" key="1">
    <source>
        <dbReference type="EMBL" id="PYH82857.1"/>
    </source>
</evidence>
<name>A0A319CHW2_9EURO</name>
<accession>A0A319CHW2</accession>
<keyword evidence="2" id="KW-1185">Reference proteome</keyword>
<dbReference type="InterPro" id="IPR032675">
    <property type="entry name" value="LRR_dom_sf"/>
</dbReference>
<reference evidence="1 2" key="1">
    <citation type="submission" date="2016-12" db="EMBL/GenBank/DDBJ databases">
        <title>The genomes of Aspergillus section Nigri reveals drivers in fungal speciation.</title>
        <authorList>
            <consortium name="DOE Joint Genome Institute"/>
            <person name="Vesth T.C."/>
            <person name="Nybo J."/>
            <person name="Theobald S."/>
            <person name="Brandl J."/>
            <person name="Frisvad J.C."/>
            <person name="Nielsen K.F."/>
            <person name="Lyhne E.K."/>
            <person name="Kogle M.E."/>
            <person name="Kuo A."/>
            <person name="Riley R."/>
            <person name="Clum A."/>
            <person name="Nolan M."/>
            <person name="Lipzen A."/>
            <person name="Salamov A."/>
            <person name="Henrissat B."/>
            <person name="Wiebenga A."/>
            <person name="De Vries R.P."/>
            <person name="Grigoriev I.V."/>
            <person name="Mortensen U.H."/>
            <person name="Andersen M.R."/>
            <person name="Baker S.E."/>
        </authorList>
    </citation>
    <scope>NUCLEOTIDE SEQUENCE [LARGE SCALE GENOMIC DNA]</scope>
    <source>
        <strain evidence="1 2">CBS 121591</strain>
    </source>
</reference>
<sequence length="400" mass="45101">MALVIPIEICDMIVDHVAATVEQDYSFRDFFPYALTPDVRSRLISLRLVSRNFCAAASRCLFEHIVAPIDSSVRGRNSLQGLAEISRSEYAAQVRHLETGYNRWGLYPYASLSQDIQDLAGLLSPCLARLSSLRVLRFRASCKSLTRDHERAAVKAIVNALQYVSLPYLEGLELFFPIAHDFGYFFPNHSTPLHIPMEDLLHNLRYLALHVTAYTKELGQRYRKTPVLPAHAALPNDFYAAHLLRLVELAPNLEALWLSSTDVLPFDTVQFSPALHLTSLCLGEVLITSDHFRALIDQCKDNLKHMELSLVQLHSGTWHTVLTQFRQLPHLIDFSINSCGYPSTGPNAHLVGLLPEPDDPEPLETMSSADYDALGELREFVNANRIALGLDPFNRTDPRW</sequence>
<dbReference type="VEuPathDB" id="FungiDB:BO82DRAFT_373759"/>
<evidence type="ECO:0000313" key="2">
    <source>
        <dbReference type="Proteomes" id="UP000248340"/>
    </source>
</evidence>
<dbReference type="STRING" id="1448315.A0A319CHW2"/>
<organism evidence="1 2">
    <name type="scientific">Aspergillus uvarum CBS 121591</name>
    <dbReference type="NCBI Taxonomy" id="1448315"/>
    <lineage>
        <taxon>Eukaryota</taxon>
        <taxon>Fungi</taxon>
        <taxon>Dikarya</taxon>
        <taxon>Ascomycota</taxon>
        <taxon>Pezizomycotina</taxon>
        <taxon>Eurotiomycetes</taxon>
        <taxon>Eurotiomycetidae</taxon>
        <taxon>Eurotiales</taxon>
        <taxon>Aspergillaceae</taxon>
        <taxon>Aspergillus</taxon>
        <taxon>Aspergillus subgen. Circumdati</taxon>
    </lineage>
</organism>
<dbReference type="GeneID" id="37140129"/>
<protein>
    <submittedName>
        <fullName evidence="1">Protease inhibitor</fullName>
    </submittedName>
</protein>
<dbReference type="SUPFAM" id="SSF52047">
    <property type="entry name" value="RNI-like"/>
    <property type="match status" value="1"/>
</dbReference>